<accession>A0A8T8SNG7</accession>
<evidence type="ECO:0000313" key="2">
    <source>
        <dbReference type="EMBL" id="KAE8244221.1"/>
    </source>
</evidence>
<feature type="compositionally biased region" description="Low complexity" evidence="1">
    <location>
        <begin position="114"/>
        <end position="139"/>
    </location>
</feature>
<feature type="compositionally biased region" description="Low complexity" evidence="1">
    <location>
        <begin position="411"/>
        <end position="425"/>
    </location>
</feature>
<sequence>MAPKPNPPASGPAAATRGSTKKTEPVESSDVPPASGDASQSDPGESTPPPTLESISAQLSLLIAGSAATKRQLDDLTTRVDTLETSDTPPAEPVASSNPTAPTSSTGVKTGDGSSPLTTSSSTSTAPSQSTAPAATASPTSHASLWSHLSAADRNNLACLLGGYGHSLTELFGPAAAAHSSSSDGVQALAAAAPFGNRILECKPERLGTYNGDPKKLEKFLSDVADIARSNTHPMWDSAVVVAIPQALTGDARTWHAGVSTEQKRSWSTVAKYIAAMRRAFPANKAEQRQLARDRRWQPLVESAMTYYFDKVQLWRHAFAERDNESVVAQEVVDGLEPTMRAYIRMPAENPTLDLLQSALAEWEPTWREVYHTPLQKSSSPAVTSITYSATVATVASQPPARPARSELRNSPVVSAPSPSRAPAPVRRDKK</sequence>
<feature type="region of interest" description="Disordered" evidence="1">
    <location>
        <begin position="397"/>
        <end position="431"/>
    </location>
</feature>
<dbReference type="AlphaFoldDB" id="A0A8T8SNG7"/>
<organism evidence="2 3">
    <name type="scientific">Tilletia indica</name>
    <dbReference type="NCBI Taxonomy" id="43049"/>
    <lineage>
        <taxon>Eukaryota</taxon>
        <taxon>Fungi</taxon>
        <taxon>Dikarya</taxon>
        <taxon>Basidiomycota</taxon>
        <taxon>Ustilaginomycotina</taxon>
        <taxon>Exobasidiomycetes</taxon>
        <taxon>Tilletiales</taxon>
        <taxon>Tilletiaceae</taxon>
        <taxon>Tilletia</taxon>
    </lineage>
</organism>
<reference evidence="2" key="2">
    <citation type="journal article" date="2019" name="IMA Fungus">
        <title>Genome sequencing and comparison of five Tilletia species to identify candidate genes for the detection of regulated species infecting wheat.</title>
        <authorList>
            <person name="Nguyen H.D.T."/>
            <person name="Sultana T."/>
            <person name="Kesanakurti P."/>
            <person name="Hambleton S."/>
        </authorList>
    </citation>
    <scope>NUCLEOTIDE SEQUENCE</scope>
    <source>
        <strain evidence="2">DAOMC 236416</strain>
    </source>
</reference>
<protein>
    <recommendedName>
        <fullName evidence="4">Retrotransposon gag domain-containing protein</fullName>
    </recommendedName>
</protein>
<feature type="compositionally biased region" description="Low complexity" evidence="1">
    <location>
        <begin position="95"/>
        <end position="106"/>
    </location>
</feature>
<gene>
    <name evidence="2" type="ORF">A4X13_0g6754</name>
</gene>
<feature type="compositionally biased region" description="Pro residues" evidence="1">
    <location>
        <begin position="1"/>
        <end position="10"/>
    </location>
</feature>
<keyword evidence="3" id="KW-1185">Reference proteome</keyword>
<feature type="compositionally biased region" description="Basic and acidic residues" evidence="1">
    <location>
        <begin position="71"/>
        <end position="82"/>
    </location>
</feature>
<feature type="region of interest" description="Disordered" evidence="1">
    <location>
        <begin position="1"/>
        <end position="139"/>
    </location>
</feature>
<name>A0A8T8SNG7_9BASI</name>
<evidence type="ECO:0008006" key="4">
    <source>
        <dbReference type="Google" id="ProtNLM"/>
    </source>
</evidence>
<proteinExistence type="predicted"/>
<reference evidence="2" key="1">
    <citation type="submission" date="2016-04" db="EMBL/GenBank/DDBJ databases">
        <authorList>
            <person name="Nguyen H.D."/>
            <person name="Samba Siva P."/>
            <person name="Cullis J."/>
            <person name="Levesque C.A."/>
            <person name="Hambleton S."/>
        </authorList>
    </citation>
    <scope>NUCLEOTIDE SEQUENCE</scope>
    <source>
        <strain evidence="2">DAOMC 236416</strain>
    </source>
</reference>
<evidence type="ECO:0000313" key="3">
    <source>
        <dbReference type="Proteomes" id="UP000077521"/>
    </source>
</evidence>
<evidence type="ECO:0000256" key="1">
    <source>
        <dbReference type="SAM" id="MobiDB-lite"/>
    </source>
</evidence>
<dbReference type="Proteomes" id="UP000077521">
    <property type="component" value="Unassembled WGS sequence"/>
</dbReference>
<dbReference type="EMBL" id="LWDF02000693">
    <property type="protein sequence ID" value="KAE8244221.1"/>
    <property type="molecule type" value="Genomic_DNA"/>
</dbReference>
<comment type="caution">
    <text evidence="2">The sequence shown here is derived from an EMBL/GenBank/DDBJ whole genome shotgun (WGS) entry which is preliminary data.</text>
</comment>
<feature type="non-terminal residue" evidence="2">
    <location>
        <position position="431"/>
    </location>
</feature>